<dbReference type="EMBL" id="LDSN01000036">
    <property type="protein sequence ID" value="KTT16913.1"/>
    <property type="molecule type" value="Genomic_DNA"/>
</dbReference>
<feature type="region of interest" description="Disordered" evidence="1">
    <location>
        <begin position="65"/>
        <end position="114"/>
    </location>
</feature>
<evidence type="ECO:0000313" key="2">
    <source>
        <dbReference type="EMBL" id="KTT16913.1"/>
    </source>
</evidence>
<dbReference type="Proteomes" id="UP000071644">
    <property type="component" value="Unassembled WGS sequence"/>
</dbReference>
<organism evidence="2 3">
    <name type="scientific">Pseudomonas parafulva</name>
    <dbReference type="NCBI Taxonomy" id="157782"/>
    <lineage>
        <taxon>Bacteria</taxon>
        <taxon>Pseudomonadati</taxon>
        <taxon>Pseudomonadota</taxon>
        <taxon>Gammaproteobacteria</taxon>
        <taxon>Pseudomonadales</taxon>
        <taxon>Pseudomonadaceae</taxon>
        <taxon>Pseudomonas</taxon>
    </lineage>
</organism>
<accession>A0AAJ0LIU1</accession>
<evidence type="ECO:0000313" key="3">
    <source>
        <dbReference type="Proteomes" id="UP000071644"/>
    </source>
</evidence>
<comment type="caution">
    <text evidence="2">The sequence shown here is derived from an EMBL/GenBank/DDBJ whole genome shotgun (WGS) entry which is preliminary data.</text>
</comment>
<feature type="compositionally biased region" description="Basic and acidic residues" evidence="1">
    <location>
        <begin position="70"/>
        <end position="82"/>
    </location>
</feature>
<protein>
    <submittedName>
        <fullName evidence="2">Uncharacterized protein</fullName>
    </submittedName>
</protein>
<dbReference type="AlphaFoldDB" id="A0AAJ0LIU1"/>
<reference evidence="2 3" key="1">
    <citation type="journal article" date="2016" name="Front. Microbiol.">
        <title>Genomic Resource of Rice Seed Associated Bacteria.</title>
        <authorList>
            <person name="Midha S."/>
            <person name="Bansal K."/>
            <person name="Sharma S."/>
            <person name="Kumar N."/>
            <person name="Patil P.P."/>
            <person name="Chaudhry V."/>
            <person name="Patil P.B."/>
        </authorList>
    </citation>
    <scope>NUCLEOTIDE SEQUENCE [LARGE SCALE GENOMIC DNA]</scope>
    <source>
        <strain evidence="2 3">NS96</strain>
    </source>
</reference>
<proteinExistence type="predicted"/>
<name>A0AAJ0LIU1_9PSED</name>
<gene>
    <name evidence="2" type="ORF">NS96R_14295</name>
</gene>
<dbReference type="RefSeq" id="WP_153008565.1">
    <property type="nucleotide sequence ID" value="NZ_LDSN01000036.1"/>
</dbReference>
<sequence length="136" mass="15060">MKTEEYIRDCAARGFSKAMVIEALGVNRQSFNAMLELLPPIKWPGPGQSLACKLSYEARRGTCPPALRASGEKGRQAKREKQTYTVDGVQGTIPDHARRYGVQPETVRGRMRAGKSLKEALEAIPNHRGKRKGRPA</sequence>
<evidence type="ECO:0000256" key="1">
    <source>
        <dbReference type="SAM" id="MobiDB-lite"/>
    </source>
</evidence>